<evidence type="ECO:0000313" key="1">
    <source>
        <dbReference type="EMBL" id="CAE8720326.1"/>
    </source>
</evidence>
<protein>
    <submittedName>
        <fullName evidence="1">Uncharacterized protein</fullName>
    </submittedName>
</protein>
<sequence>MRWRPPLAWLAEQEQMQCCFRRPCSLEARHPLRRRRQELDSERRSAGSRAAPRSLRSLAKVLLALFAATEWVLPAIAVEDREPTPTSVSFSDSDLDAGDVGGIVSWQAAANATEDADHFRVYLALDAVGAGRSEVGRTANSMVNPAICAESVLTDSSESVSAPAFTDLDLDAGEIGGQVSWAEPGNSSGLVSSYRLYLAQSALGAFKSQIGSDILGSLLSVPAGTILGDQTHLLVYTASALLVQTTPAAMLIVDSSLQVSEVNFTDYDLDVGKVSGNLSWSIPDISKALLLSVYVADNAAGTGRSFIGSVTHGNETSESLASSVAVPLGTTLPAAPSYFLIYATSSLGEMATPLARLIEDSDGRVQNMTFVSSDLNLATLEGTLSWGVPTGMDSLISSYAIFLAESAAGLSKSQVGIDMAMDDVSSTSIVQFAMNVTDLASYTHILVYSRSLVGQQNTPAALSFSEAALSYQASGLTFVDQDLDVGQIGGSLTWEDPQVPSQVLRYNLYLAQDQQGSGRSLMGTSQSSSAHTLSIAAETELAAYSHLVLYSESEVGEQSTSVALAVPDTSASVSSLQFLDQDADASELGGQVTWSPPGSVDQVTEYHLYVKEPSGGNVSTYVSVPVGTNFAAIPAGTSVLYSSALLYTQSSLAEQSTPVFLMLVDSDISPVNVALADKDLDAGEVGGSVTWDAPSDEAQVVQYAVYLARDSAGAGRSLVGYAANGNSSVNLAADTEASSVTFSHVLAYTITAVEEQTAPSAVAISDVSASVSGIAFLDNDLDGGEIGGTAAWTPPVSAGYVSSYRMYLADDSSGSGRAQLGSHVAAGTNQVLVPADSSLTASQTHLAVYTKSTLAEQSTPVSLALVDKDVSVHNVIFDDYDVDVGQVGGTLIWGLPGDVSQVTHYVVYLGADAGSKTQLLTSVLNSSTDDYTVPADTDISGLTHFLVATASSLTDQSKPFALQIVDSSEVVSNVYYLGLDLDLNDLGGTVTWTPPASPAHVLAYFVYLASSASGANRSQVGEALIVGTNQLEVPVDTPKGIFSHFVVYCRSQLQEQTTPSSHGFDDASAAVRNLAFSDEDLDEDQVGGTLGWILPEEISRVTNYFVYFGQDAAGTGRSLLATLNNTETSFLLPETILGNFTHLLVYSRSSLAEQTTPSAVEILDVSARITSFSFTDLDFDLGEIGGKFSWPAPTTFDENLVVEYVIYLGSDVAGTTRGPSVAHVASGTHYWSVPADTYLGLSGVVANITVMATYVLIYTKTSLGEQTTPSALAFVDTDSPVRDVSFDDYDLDAGQVGGSMLWLPPADSAQVTSYVVYLASSAEGAGRVKFIEISLAADSSENVSGLIEHIAENSTDYNKLTLPVETFLSGLTHVLVYSSSSLAEKTTPTALLILDTSASVSGILFPDQDLDLGELGGIVSWTAPNNSQRVQFYQVYLAASSAGAHRSQIDSSFSPNTNSSSQLRSSEAFGMARAASLRAASFG</sequence>
<reference evidence="1" key="1">
    <citation type="submission" date="2021-02" db="EMBL/GenBank/DDBJ databases">
        <authorList>
            <person name="Dougan E. K."/>
            <person name="Rhodes N."/>
            <person name="Thang M."/>
            <person name="Chan C."/>
        </authorList>
    </citation>
    <scope>NUCLEOTIDE SEQUENCE</scope>
</reference>
<gene>
    <name evidence="1" type="ORF">PGLA2088_LOCUS41248</name>
</gene>
<organism evidence="1 2">
    <name type="scientific">Polarella glacialis</name>
    <name type="common">Dinoflagellate</name>
    <dbReference type="NCBI Taxonomy" id="89957"/>
    <lineage>
        <taxon>Eukaryota</taxon>
        <taxon>Sar</taxon>
        <taxon>Alveolata</taxon>
        <taxon>Dinophyceae</taxon>
        <taxon>Suessiales</taxon>
        <taxon>Suessiaceae</taxon>
        <taxon>Polarella</taxon>
    </lineage>
</organism>
<evidence type="ECO:0000313" key="2">
    <source>
        <dbReference type="Proteomes" id="UP000626109"/>
    </source>
</evidence>
<dbReference type="EMBL" id="CAJNNW010033775">
    <property type="protein sequence ID" value="CAE8720326.1"/>
    <property type="molecule type" value="Genomic_DNA"/>
</dbReference>
<accession>A0A813LCJ2</accession>
<comment type="caution">
    <text evidence="1">The sequence shown here is derived from an EMBL/GenBank/DDBJ whole genome shotgun (WGS) entry which is preliminary data.</text>
</comment>
<dbReference type="Proteomes" id="UP000626109">
    <property type="component" value="Unassembled WGS sequence"/>
</dbReference>
<name>A0A813LCJ2_POLGL</name>
<proteinExistence type="predicted"/>